<accession>A0A8C3R8U4</accession>
<reference evidence="1" key="2">
    <citation type="submission" date="2025-09" db="UniProtKB">
        <authorList>
            <consortium name="Ensembl"/>
        </authorList>
    </citation>
    <scope>IDENTIFICATION</scope>
</reference>
<name>A0A8C3R8U4_9PASS</name>
<proteinExistence type="predicted"/>
<keyword evidence="2" id="KW-1185">Reference proteome</keyword>
<protein>
    <submittedName>
        <fullName evidence="1">Uncharacterized protein</fullName>
    </submittedName>
</protein>
<dbReference type="Proteomes" id="UP000694396">
    <property type="component" value="Unplaced"/>
</dbReference>
<sequence>MYRTARQKSSFSSHWFLWQLGPNKKTHYYHGEDHVTVLLRKGI</sequence>
<evidence type="ECO:0000313" key="2">
    <source>
        <dbReference type="Proteomes" id="UP000694396"/>
    </source>
</evidence>
<organism evidence="1 2">
    <name type="scientific">Cyanoderma ruficeps</name>
    <name type="common">rufous-capped babbler</name>
    <dbReference type="NCBI Taxonomy" id="181631"/>
    <lineage>
        <taxon>Eukaryota</taxon>
        <taxon>Metazoa</taxon>
        <taxon>Chordata</taxon>
        <taxon>Craniata</taxon>
        <taxon>Vertebrata</taxon>
        <taxon>Euteleostomi</taxon>
        <taxon>Archelosauria</taxon>
        <taxon>Archosauria</taxon>
        <taxon>Dinosauria</taxon>
        <taxon>Saurischia</taxon>
        <taxon>Theropoda</taxon>
        <taxon>Coelurosauria</taxon>
        <taxon>Aves</taxon>
        <taxon>Neognathae</taxon>
        <taxon>Neoaves</taxon>
        <taxon>Telluraves</taxon>
        <taxon>Australaves</taxon>
        <taxon>Passeriformes</taxon>
        <taxon>Sylvioidea</taxon>
        <taxon>Timaliidae</taxon>
        <taxon>Cyanoderma</taxon>
    </lineage>
</organism>
<dbReference type="AlphaFoldDB" id="A0A8C3R8U4"/>
<dbReference type="Ensembl" id="ENSCRFT00000018456.1">
    <property type="protein sequence ID" value="ENSCRFP00000017845.1"/>
    <property type="gene ID" value="ENSCRFG00000013560.1"/>
</dbReference>
<reference evidence="1" key="1">
    <citation type="submission" date="2025-08" db="UniProtKB">
        <authorList>
            <consortium name="Ensembl"/>
        </authorList>
    </citation>
    <scope>IDENTIFICATION</scope>
</reference>
<evidence type="ECO:0000313" key="1">
    <source>
        <dbReference type="Ensembl" id="ENSCRFP00000017845.1"/>
    </source>
</evidence>